<name>A0A1X7KRX6_9SPHI</name>
<dbReference type="AlphaFoldDB" id="A0A1X7KRX6"/>
<keyword evidence="4" id="KW-1185">Reference proteome</keyword>
<dbReference type="SUPFAM" id="SSF160574">
    <property type="entry name" value="BT0923-like"/>
    <property type="match status" value="1"/>
</dbReference>
<dbReference type="STRING" id="561061.SAMN05660862_3150"/>
<dbReference type="PROSITE" id="PS51257">
    <property type="entry name" value="PROKAR_LIPOPROTEIN"/>
    <property type="match status" value="1"/>
</dbReference>
<dbReference type="OrthoDB" id="710080at2"/>
<dbReference type="RefSeq" id="WP_085473850.1">
    <property type="nucleotide sequence ID" value="NZ_FXAU01000006.1"/>
</dbReference>
<proteinExistence type="predicted"/>
<dbReference type="Proteomes" id="UP000192980">
    <property type="component" value="Unassembled WGS sequence"/>
</dbReference>
<reference evidence="3 4" key="1">
    <citation type="submission" date="2017-04" db="EMBL/GenBank/DDBJ databases">
        <authorList>
            <person name="Afonso C.L."/>
            <person name="Miller P.J."/>
            <person name="Scott M.A."/>
            <person name="Spackman E."/>
            <person name="Goraichik I."/>
            <person name="Dimitrov K.M."/>
            <person name="Suarez D.L."/>
            <person name="Swayne D.E."/>
        </authorList>
    </citation>
    <scope>NUCLEOTIDE SEQUENCE [LARGE SCALE GENOMIC DNA]</scope>
    <source>
        <strain evidence="3 4">DSM 22418</strain>
    </source>
</reference>
<dbReference type="Pfam" id="PF11396">
    <property type="entry name" value="PepSY_like"/>
    <property type="match status" value="1"/>
</dbReference>
<dbReference type="Gene3D" id="3.40.1420.30">
    <property type="match status" value="1"/>
</dbReference>
<dbReference type="EMBL" id="FXAU01000006">
    <property type="protein sequence ID" value="SMG43975.1"/>
    <property type="molecule type" value="Genomic_DNA"/>
</dbReference>
<protein>
    <submittedName>
        <fullName evidence="3">Putative beta-lactamase-inhibitor-like, PepSY-like</fullName>
    </submittedName>
</protein>
<evidence type="ECO:0000259" key="2">
    <source>
        <dbReference type="Pfam" id="PF11396"/>
    </source>
</evidence>
<evidence type="ECO:0000313" key="3">
    <source>
        <dbReference type="EMBL" id="SMG43975.1"/>
    </source>
</evidence>
<organism evidence="3 4">
    <name type="scientific">Sphingobacterium psychroaquaticum</name>
    <dbReference type="NCBI Taxonomy" id="561061"/>
    <lineage>
        <taxon>Bacteria</taxon>
        <taxon>Pseudomonadati</taxon>
        <taxon>Bacteroidota</taxon>
        <taxon>Sphingobacteriia</taxon>
        <taxon>Sphingobacteriales</taxon>
        <taxon>Sphingobacteriaceae</taxon>
        <taxon>Sphingobacterium</taxon>
    </lineage>
</organism>
<sequence length="144" mass="16147">MRKAILGLSALLIGAVVFMSCDDDEVISEADLPALSKTFLSTHFSGVNVNRIEKERDNYSVHLANRIEVDFNKEGEWIEVDGEDGVVIPTGFILPKIVAYVDDQYKDNDFNGIEKKLHGFDVDLVRGDIDLVFDKDGNFLRIDP</sequence>
<evidence type="ECO:0000256" key="1">
    <source>
        <dbReference type="SAM" id="SignalP"/>
    </source>
</evidence>
<dbReference type="InterPro" id="IPR021533">
    <property type="entry name" value="PepSY-like"/>
</dbReference>
<gene>
    <name evidence="3" type="ORF">SAMN05660862_3150</name>
</gene>
<feature type="chain" id="PRO_5012191730" evidence="1">
    <location>
        <begin position="20"/>
        <end position="144"/>
    </location>
</feature>
<evidence type="ECO:0000313" key="4">
    <source>
        <dbReference type="Proteomes" id="UP000192980"/>
    </source>
</evidence>
<accession>A0A1X7KRX6</accession>
<keyword evidence="1" id="KW-0732">Signal</keyword>
<feature type="signal peptide" evidence="1">
    <location>
        <begin position="1"/>
        <end position="19"/>
    </location>
</feature>
<feature type="domain" description="Putative beta-lactamase-inhibitor-like PepSY-like" evidence="2">
    <location>
        <begin position="58"/>
        <end position="140"/>
    </location>
</feature>